<keyword evidence="1" id="KW-1133">Transmembrane helix</keyword>
<organism evidence="2 3">
    <name type="scientific">Asterophora parasitica</name>
    <dbReference type="NCBI Taxonomy" id="117018"/>
    <lineage>
        <taxon>Eukaryota</taxon>
        <taxon>Fungi</taxon>
        <taxon>Dikarya</taxon>
        <taxon>Basidiomycota</taxon>
        <taxon>Agaricomycotina</taxon>
        <taxon>Agaricomycetes</taxon>
        <taxon>Agaricomycetidae</taxon>
        <taxon>Agaricales</taxon>
        <taxon>Tricholomatineae</taxon>
        <taxon>Lyophyllaceae</taxon>
        <taxon>Asterophora</taxon>
    </lineage>
</organism>
<keyword evidence="1" id="KW-0472">Membrane</keyword>
<name>A0A9P7KIR6_9AGAR</name>
<keyword evidence="3" id="KW-1185">Reference proteome</keyword>
<accession>A0A9P7KIR6</accession>
<gene>
    <name evidence="2" type="ORF">DXG03_000310</name>
</gene>
<keyword evidence="1" id="KW-0812">Transmembrane</keyword>
<sequence>MASDSQESLEARIKQREAAIKHPLSTIPVATHQPLGNIPNTPLAVSTIAFLLGSAFSLGLLTFLVGGFKVYWWTSAQLGFFVAAWAGFHWGEFAVTAGWNFEKCSVDSYLLDNGAMYHIANGAALTEYLVTLYFKPTLKAYPYLTPIAEESALIKFFGDDYVKYRQRVGTMIPFVP</sequence>
<protein>
    <recommendedName>
        <fullName evidence="4">Protein-S-isoprenylcysteine O-methyltransferase</fullName>
    </recommendedName>
</protein>
<comment type="caution">
    <text evidence="2">The sequence shown here is derived from an EMBL/GenBank/DDBJ whole genome shotgun (WGS) entry which is preliminary data.</text>
</comment>
<evidence type="ECO:0000313" key="2">
    <source>
        <dbReference type="EMBL" id="KAG5648961.1"/>
    </source>
</evidence>
<dbReference type="Proteomes" id="UP000775547">
    <property type="component" value="Unassembled WGS sequence"/>
</dbReference>
<reference evidence="2" key="2">
    <citation type="submission" date="2021-10" db="EMBL/GenBank/DDBJ databases">
        <title>Phylogenomics reveals ancestral predisposition of the termite-cultivated fungus Termitomyces towards a domesticated lifestyle.</title>
        <authorList>
            <person name="Auxier B."/>
            <person name="Grum-Grzhimaylo A."/>
            <person name="Cardenas M.E."/>
            <person name="Lodge J.D."/>
            <person name="Laessoe T."/>
            <person name="Pedersen O."/>
            <person name="Smith M.E."/>
            <person name="Kuyper T.W."/>
            <person name="Franco-Molano E.A."/>
            <person name="Baroni T.J."/>
            <person name="Aanen D.K."/>
        </authorList>
    </citation>
    <scope>NUCLEOTIDE SEQUENCE</scope>
    <source>
        <strain evidence="2">AP01</strain>
        <tissue evidence="2">Mycelium</tissue>
    </source>
</reference>
<dbReference type="EMBL" id="JABCKV010000001">
    <property type="protein sequence ID" value="KAG5648961.1"/>
    <property type="molecule type" value="Genomic_DNA"/>
</dbReference>
<evidence type="ECO:0000256" key="1">
    <source>
        <dbReference type="SAM" id="Phobius"/>
    </source>
</evidence>
<proteinExistence type="predicted"/>
<dbReference type="OrthoDB" id="422086at2759"/>
<dbReference type="AlphaFoldDB" id="A0A9P7KIR6"/>
<feature type="transmembrane region" description="Helical" evidence="1">
    <location>
        <begin position="70"/>
        <end position="90"/>
    </location>
</feature>
<evidence type="ECO:0008006" key="4">
    <source>
        <dbReference type="Google" id="ProtNLM"/>
    </source>
</evidence>
<feature type="transmembrane region" description="Helical" evidence="1">
    <location>
        <begin position="43"/>
        <end position="63"/>
    </location>
</feature>
<feature type="transmembrane region" description="Helical" evidence="1">
    <location>
        <begin position="115"/>
        <end position="134"/>
    </location>
</feature>
<reference evidence="2" key="1">
    <citation type="submission" date="2020-07" db="EMBL/GenBank/DDBJ databases">
        <authorList>
            <person name="Nieuwenhuis M."/>
            <person name="Van De Peppel L.J.J."/>
        </authorList>
    </citation>
    <scope>NUCLEOTIDE SEQUENCE</scope>
    <source>
        <strain evidence="2">AP01</strain>
        <tissue evidence="2">Mycelium</tissue>
    </source>
</reference>
<evidence type="ECO:0000313" key="3">
    <source>
        <dbReference type="Proteomes" id="UP000775547"/>
    </source>
</evidence>